<organism evidence="7 8">
    <name type="scientific">Chitinivorax tropicus</name>
    <dbReference type="NCBI Taxonomy" id="714531"/>
    <lineage>
        <taxon>Bacteria</taxon>
        <taxon>Pseudomonadati</taxon>
        <taxon>Pseudomonadota</taxon>
        <taxon>Betaproteobacteria</taxon>
        <taxon>Chitinivorax</taxon>
    </lineage>
</organism>
<evidence type="ECO:0000256" key="3">
    <source>
        <dbReference type="PROSITE-ProRule" id="PRU00284"/>
    </source>
</evidence>
<keyword evidence="1 3" id="KW-0807">Transducer</keyword>
<dbReference type="PROSITE" id="PS50111">
    <property type="entry name" value="CHEMOTAXIS_TRANSDUC_2"/>
    <property type="match status" value="1"/>
</dbReference>
<protein>
    <submittedName>
        <fullName evidence="7">Methyl-accepting chemotaxis protein</fullName>
    </submittedName>
</protein>
<dbReference type="Gene3D" id="1.10.287.950">
    <property type="entry name" value="Methyl-accepting chemotaxis protein"/>
    <property type="match status" value="1"/>
</dbReference>
<comment type="caution">
    <text evidence="7">The sequence shown here is derived from an EMBL/GenBank/DDBJ whole genome shotgun (WGS) entry which is preliminary data.</text>
</comment>
<comment type="similarity">
    <text evidence="2">Belongs to the methyl-accepting chemotaxis (MCP) protein family.</text>
</comment>
<dbReference type="Pfam" id="PF00015">
    <property type="entry name" value="MCPsignal"/>
    <property type="match status" value="1"/>
</dbReference>
<sequence length="599" mass="67217">MDWFWRTYEWVERNIFFTLTRKLVSLGFIVLFQLLVLGVIWQVTGDISQALKQAGLPADRLQSLNRVLDEAFWLVLVLTVISAAFITFMIWYLRYLIVRPIREIITIFNEIGAGEGDLSKDIPVKTYDELREMSEAHNRFLGKLRDIISNVRRMTVQISLESAKSLRNIRDTNVSAHTQDKLAQAVYQASMETTERIDYVNQRSQALADTTHDNMVVAKGSYRELLDLEGRITTINDKVESFSSTVGALNERSSSIKSIVGLIKEISDQTNLLALNAAIEAARAGEAGRGFAVVSDEVRRLAERVRNATDDITNDIDSMLDQVNRTLEQTGQIREDTAVAQDVVGKSSQHFSKMVGDFETAAASLQEMAQRMSAIAAGNAETNRNVSEIHQLTVAVSDQMTRSETSTHDLVAASEAVQELIGRFVVGVGEFDKAIQITAGFRDKMATQMREMRNNGLDIFDQRYVPIAGTQPQKFRTAYDEPFSRAFQLDFDQLARQIPGGKFAILVDTKGYAPSHNSWYSKAPTGHAETDLVNSRDKRIFSDEAGLRAARNTLPFLLHTYLRDTGEIMTEIDMPVFIDNRLWGNLRVGFDSSIMLSAP</sequence>
<evidence type="ECO:0000256" key="4">
    <source>
        <dbReference type="SAM" id="Phobius"/>
    </source>
</evidence>
<keyword evidence="4" id="KW-0472">Membrane</keyword>
<keyword evidence="8" id="KW-1185">Reference proteome</keyword>
<gene>
    <name evidence="7" type="ORF">HNQ59_002827</name>
</gene>
<keyword evidence="4" id="KW-0812">Transmembrane</keyword>
<dbReference type="GO" id="GO:0007165">
    <property type="term" value="P:signal transduction"/>
    <property type="evidence" value="ECO:0007669"/>
    <property type="project" value="UniProtKB-KW"/>
</dbReference>
<dbReference type="RefSeq" id="WP_184040532.1">
    <property type="nucleotide sequence ID" value="NZ_JACHHY010000017.1"/>
</dbReference>
<name>A0A840MPZ8_9PROT</name>
<dbReference type="CDD" id="cd06225">
    <property type="entry name" value="HAMP"/>
    <property type="match status" value="1"/>
</dbReference>
<feature type="transmembrane region" description="Helical" evidence="4">
    <location>
        <begin position="23"/>
        <end position="43"/>
    </location>
</feature>
<reference evidence="7 8" key="1">
    <citation type="submission" date="2020-08" db="EMBL/GenBank/DDBJ databases">
        <title>Genomic Encyclopedia of Type Strains, Phase IV (KMG-IV): sequencing the most valuable type-strain genomes for metagenomic binning, comparative biology and taxonomic classification.</title>
        <authorList>
            <person name="Goeker M."/>
        </authorList>
    </citation>
    <scope>NUCLEOTIDE SEQUENCE [LARGE SCALE GENOMIC DNA]</scope>
    <source>
        <strain evidence="7 8">DSM 27165</strain>
    </source>
</reference>
<dbReference type="Proteomes" id="UP000575898">
    <property type="component" value="Unassembled WGS sequence"/>
</dbReference>
<accession>A0A840MPZ8</accession>
<dbReference type="SMART" id="SM00304">
    <property type="entry name" value="HAMP"/>
    <property type="match status" value="2"/>
</dbReference>
<dbReference type="SUPFAM" id="SSF58104">
    <property type="entry name" value="Methyl-accepting chemotaxis protein (MCP) signaling domain"/>
    <property type="match status" value="1"/>
</dbReference>
<keyword evidence="4" id="KW-1133">Transmembrane helix</keyword>
<dbReference type="EMBL" id="JACHHY010000017">
    <property type="protein sequence ID" value="MBB5019525.1"/>
    <property type="molecule type" value="Genomic_DNA"/>
</dbReference>
<dbReference type="Pfam" id="PF00672">
    <property type="entry name" value="HAMP"/>
    <property type="match status" value="1"/>
</dbReference>
<feature type="transmembrane region" description="Helical" evidence="4">
    <location>
        <begin position="71"/>
        <end position="93"/>
    </location>
</feature>
<proteinExistence type="inferred from homology"/>
<feature type="domain" description="HAMP" evidence="6">
    <location>
        <begin position="95"/>
        <end position="149"/>
    </location>
</feature>
<dbReference type="InterPro" id="IPR003660">
    <property type="entry name" value="HAMP_dom"/>
</dbReference>
<evidence type="ECO:0000313" key="8">
    <source>
        <dbReference type="Proteomes" id="UP000575898"/>
    </source>
</evidence>
<evidence type="ECO:0000313" key="7">
    <source>
        <dbReference type="EMBL" id="MBB5019525.1"/>
    </source>
</evidence>
<dbReference type="GO" id="GO:0016020">
    <property type="term" value="C:membrane"/>
    <property type="evidence" value="ECO:0007669"/>
    <property type="project" value="InterPro"/>
</dbReference>
<evidence type="ECO:0000256" key="2">
    <source>
        <dbReference type="ARBA" id="ARBA00029447"/>
    </source>
</evidence>
<dbReference type="PANTHER" id="PTHR32089:SF112">
    <property type="entry name" value="LYSOZYME-LIKE PROTEIN-RELATED"/>
    <property type="match status" value="1"/>
</dbReference>
<evidence type="ECO:0000259" key="6">
    <source>
        <dbReference type="PROSITE" id="PS50885"/>
    </source>
</evidence>
<dbReference type="PROSITE" id="PS50885">
    <property type="entry name" value="HAMP"/>
    <property type="match status" value="1"/>
</dbReference>
<dbReference type="SMART" id="SM00283">
    <property type="entry name" value="MA"/>
    <property type="match status" value="1"/>
</dbReference>
<dbReference type="InterPro" id="IPR004089">
    <property type="entry name" value="MCPsignal_dom"/>
</dbReference>
<evidence type="ECO:0000256" key="1">
    <source>
        <dbReference type="ARBA" id="ARBA00023224"/>
    </source>
</evidence>
<evidence type="ECO:0000259" key="5">
    <source>
        <dbReference type="PROSITE" id="PS50111"/>
    </source>
</evidence>
<dbReference type="PANTHER" id="PTHR32089">
    <property type="entry name" value="METHYL-ACCEPTING CHEMOTAXIS PROTEIN MCPB"/>
    <property type="match status" value="1"/>
</dbReference>
<dbReference type="AlphaFoldDB" id="A0A840MPZ8"/>
<feature type="domain" description="Methyl-accepting transducer" evidence="5">
    <location>
        <begin position="154"/>
        <end position="390"/>
    </location>
</feature>